<dbReference type="HAMAP" id="MF_00286">
    <property type="entry name" value="DsbB"/>
    <property type="match status" value="1"/>
</dbReference>
<keyword evidence="7 14" id="KW-0249">Electron transport</keyword>
<dbReference type="PANTHER" id="PTHR36570">
    <property type="entry name" value="DISULFIDE BOND FORMATION PROTEIN B"/>
    <property type="match status" value="1"/>
</dbReference>
<dbReference type="Proteomes" id="UP000285636">
    <property type="component" value="Unassembled WGS sequence"/>
</dbReference>
<evidence type="ECO:0000256" key="11">
    <source>
        <dbReference type="ARBA" id="ARBA00023157"/>
    </source>
</evidence>
<comment type="function">
    <text evidence="14">Required for disulfide bond formation in some periplasmic proteins. Acts by oxidizing the DsbA protein.</text>
</comment>
<keyword evidence="8 14" id="KW-1133">Transmembrane helix</keyword>
<comment type="similarity">
    <text evidence="2 14">Belongs to the DsbB family.</text>
</comment>
<evidence type="ECO:0000256" key="5">
    <source>
        <dbReference type="ARBA" id="ARBA00022519"/>
    </source>
</evidence>
<dbReference type="Pfam" id="PF02600">
    <property type="entry name" value="DsbB"/>
    <property type="match status" value="1"/>
</dbReference>
<dbReference type="InterPro" id="IPR050183">
    <property type="entry name" value="DsbB"/>
</dbReference>
<keyword evidence="3 14" id="KW-0813">Transport</keyword>
<keyword evidence="12 14" id="KW-0143">Chaperone</keyword>
<dbReference type="EMBL" id="MOBK01000007">
    <property type="protein sequence ID" value="RON19117.1"/>
    <property type="molecule type" value="Genomic_DNA"/>
</dbReference>
<sequence length="183" mass="20365">MSLACSRSLFFMVFITGSLALGVSYYLEYAVGLKPCGLCVLQRVCLALLTGICLAASVQGPGRFGSFLYWLLGFFCSLAGMITAWRQILLQSDPMHQLLTCSSSLEVTYENMPWLCRVTEMFKGEADCAEISWTLFDLSIPEWSLLFFIGVTILGVYQLLRVVWLACERPLSGVSSHRVQMGD</sequence>
<keyword evidence="9 14" id="KW-0560">Oxidoreductase</keyword>
<keyword evidence="10 14" id="KW-0472">Membrane</keyword>
<keyword evidence="4 14" id="KW-1003">Cell membrane</keyword>
<evidence type="ECO:0000256" key="12">
    <source>
        <dbReference type="ARBA" id="ARBA00023186"/>
    </source>
</evidence>
<dbReference type="InterPro" id="IPR003752">
    <property type="entry name" value="DiS_bond_form_DsbB/BdbC"/>
</dbReference>
<feature type="transmembrane region" description="Helical" evidence="15">
    <location>
        <begin position="143"/>
        <end position="167"/>
    </location>
</feature>
<feature type="topological domain" description="Cytoplasmic" evidence="14">
    <location>
        <begin position="62"/>
        <end position="67"/>
    </location>
</feature>
<name>A0A423I109_9PSED</name>
<keyword evidence="11 14" id="KW-1015">Disulfide bond</keyword>
<gene>
    <name evidence="14" type="primary">dsbB</name>
    <name evidence="16" type="ORF">BK660_19770</name>
</gene>
<dbReference type="InterPro" id="IPR023380">
    <property type="entry name" value="DsbB-like_sf"/>
</dbReference>
<protein>
    <recommendedName>
        <fullName evidence="14">Disulfide bond formation protein B</fullName>
    </recommendedName>
    <alternativeName>
        <fullName evidence="14">Disulfide oxidoreductase</fullName>
    </alternativeName>
</protein>
<evidence type="ECO:0000256" key="15">
    <source>
        <dbReference type="SAM" id="Phobius"/>
    </source>
</evidence>
<dbReference type="RefSeq" id="WP_123434860.1">
    <property type="nucleotide sequence ID" value="NZ_MOBK01000007.1"/>
</dbReference>
<feature type="disulfide bond" description="Redox-active" evidence="14">
    <location>
        <begin position="36"/>
        <end position="39"/>
    </location>
</feature>
<evidence type="ECO:0000256" key="9">
    <source>
        <dbReference type="ARBA" id="ARBA00023002"/>
    </source>
</evidence>
<feature type="topological domain" description="Cytoplasmic" evidence="14">
    <location>
        <begin position="1"/>
        <end position="9"/>
    </location>
</feature>
<dbReference type="GO" id="GO:0005886">
    <property type="term" value="C:plasma membrane"/>
    <property type="evidence" value="ECO:0007669"/>
    <property type="project" value="UniProtKB-SubCell"/>
</dbReference>
<dbReference type="SUPFAM" id="SSF158442">
    <property type="entry name" value="DsbB-like"/>
    <property type="match status" value="1"/>
</dbReference>
<feature type="transmembrane region" description="Helical" evidence="15">
    <location>
        <begin position="40"/>
        <end position="58"/>
    </location>
</feature>
<comment type="subcellular location">
    <subcellularLocation>
        <location evidence="1">Cell inner membrane</location>
        <topology evidence="1">Multi-pass membrane protein</topology>
    </subcellularLocation>
    <subcellularLocation>
        <location evidence="14">Cell membrane</location>
        <topology evidence="14">Multi-pass membrane protein</topology>
    </subcellularLocation>
</comment>
<organism evidence="16 17">
    <name type="scientific">Pseudomonas brassicacearum</name>
    <dbReference type="NCBI Taxonomy" id="930166"/>
    <lineage>
        <taxon>Bacteria</taxon>
        <taxon>Pseudomonadati</taxon>
        <taxon>Pseudomonadota</taxon>
        <taxon>Gammaproteobacteria</taxon>
        <taxon>Pseudomonadales</taxon>
        <taxon>Pseudomonadaceae</taxon>
        <taxon>Pseudomonas</taxon>
    </lineage>
</organism>
<evidence type="ECO:0000256" key="13">
    <source>
        <dbReference type="ARBA" id="ARBA00023284"/>
    </source>
</evidence>
<evidence type="ECO:0000256" key="2">
    <source>
        <dbReference type="ARBA" id="ARBA00008823"/>
    </source>
</evidence>
<evidence type="ECO:0000313" key="17">
    <source>
        <dbReference type="Proteomes" id="UP000285636"/>
    </source>
</evidence>
<evidence type="ECO:0000313" key="16">
    <source>
        <dbReference type="EMBL" id="RON19117.1"/>
    </source>
</evidence>
<feature type="transmembrane region" description="Helical" evidence="15">
    <location>
        <begin position="67"/>
        <end position="88"/>
    </location>
</feature>
<reference evidence="16 17" key="1">
    <citation type="submission" date="2016-10" db="EMBL/GenBank/DDBJ databases">
        <title>Comparative genome analysis of multiple Pseudomonas spp. focuses on biocontrol and plant growth promoting traits.</title>
        <authorList>
            <person name="Tao X.-Y."/>
            <person name="Taylor C.G."/>
        </authorList>
    </citation>
    <scope>NUCLEOTIDE SEQUENCE [LARGE SCALE GENOMIC DNA]</scope>
    <source>
        <strain evidence="16 17">38D7</strain>
    </source>
</reference>
<dbReference type="PANTHER" id="PTHR36570:SF3">
    <property type="entry name" value="DISULFIDE BOND FORMATION PROTEIN B"/>
    <property type="match status" value="1"/>
</dbReference>
<accession>A0A423I109</accession>
<dbReference type="AlphaFoldDB" id="A0A423I109"/>
<keyword evidence="13 14" id="KW-0676">Redox-active center</keyword>
<dbReference type="GO" id="GO:0009055">
    <property type="term" value="F:electron transfer activity"/>
    <property type="evidence" value="ECO:0007669"/>
    <property type="project" value="UniProtKB-UniRule"/>
</dbReference>
<evidence type="ECO:0000256" key="3">
    <source>
        <dbReference type="ARBA" id="ARBA00022448"/>
    </source>
</evidence>
<evidence type="ECO:0000256" key="14">
    <source>
        <dbReference type="HAMAP-Rule" id="MF_00286"/>
    </source>
</evidence>
<feature type="topological domain" description="Periplasmic" evidence="14">
    <location>
        <begin position="27"/>
        <end position="44"/>
    </location>
</feature>
<dbReference type="InterPro" id="IPR022920">
    <property type="entry name" value="Disulphide_bond_form_DsbB"/>
</dbReference>
<keyword evidence="5" id="KW-0997">Cell inner membrane</keyword>
<dbReference type="Gene3D" id="1.20.1550.10">
    <property type="entry name" value="DsbB-like"/>
    <property type="match status" value="1"/>
</dbReference>
<evidence type="ECO:0000256" key="6">
    <source>
        <dbReference type="ARBA" id="ARBA00022692"/>
    </source>
</evidence>
<evidence type="ECO:0000256" key="8">
    <source>
        <dbReference type="ARBA" id="ARBA00022989"/>
    </source>
</evidence>
<feature type="transmembrane region" description="Helical" evidence="15">
    <location>
        <begin position="9"/>
        <end position="28"/>
    </location>
</feature>
<proteinExistence type="inferred from homology"/>
<evidence type="ECO:0000256" key="7">
    <source>
        <dbReference type="ARBA" id="ARBA00022982"/>
    </source>
</evidence>
<comment type="caution">
    <text evidence="16">The sequence shown here is derived from an EMBL/GenBank/DDBJ whole genome shotgun (WGS) entry which is preliminary data.</text>
</comment>
<feature type="topological domain" description="Cytoplasmic" evidence="14">
    <location>
        <begin position="162"/>
        <end position="183"/>
    </location>
</feature>
<comment type="caution">
    <text evidence="14">Lacks conserved residue(s) required for the propagation of feature annotation.</text>
</comment>
<dbReference type="GO" id="GO:0006457">
    <property type="term" value="P:protein folding"/>
    <property type="evidence" value="ECO:0007669"/>
    <property type="project" value="InterPro"/>
</dbReference>
<evidence type="ECO:0000256" key="4">
    <source>
        <dbReference type="ARBA" id="ARBA00022475"/>
    </source>
</evidence>
<keyword evidence="6 14" id="KW-0812">Transmembrane</keyword>
<evidence type="ECO:0000256" key="10">
    <source>
        <dbReference type="ARBA" id="ARBA00023136"/>
    </source>
</evidence>
<evidence type="ECO:0000256" key="1">
    <source>
        <dbReference type="ARBA" id="ARBA00004429"/>
    </source>
</evidence>
<dbReference type="GO" id="GO:0015035">
    <property type="term" value="F:protein-disulfide reductase activity"/>
    <property type="evidence" value="ECO:0007669"/>
    <property type="project" value="UniProtKB-UniRule"/>
</dbReference>